<dbReference type="InParanoid" id="A0A3B1ITA8"/>
<feature type="chain" id="PRO_5017412495" description="Out at first protein homolog" evidence="3">
    <location>
        <begin position="35"/>
        <end position="274"/>
    </location>
</feature>
<protein>
    <recommendedName>
        <fullName evidence="2">Out at first protein homolog</fullName>
    </recommendedName>
</protein>
<feature type="domain" description="Out at first C-terminal" evidence="5">
    <location>
        <begin position="208"/>
        <end position="272"/>
    </location>
</feature>
<reference evidence="6" key="4">
    <citation type="submission" date="2025-09" db="UniProtKB">
        <authorList>
            <consortium name="Ensembl"/>
        </authorList>
    </citation>
    <scope>IDENTIFICATION</scope>
</reference>
<dbReference type="Pfam" id="PF22873">
    <property type="entry name" value="OAF_C"/>
    <property type="match status" value="1"/>
</dbReference>
<evidence type="ECO:0000256" key="1">
    <source>
        <dbReference type="ARBA" id="ARBA00005786"/>
    </source>
</evidence>
<keyword evidence="3" id="KW-0732">Signal</keyword>
<dbReference type="Ensembl" id="ENSAMXT00000046800.1">
    <property type="protein sequence ID" value="ENSAMXP00000033267.1"/>
    <property type="gene ID" value="ENSAMXG00000033094.1"/>
</dbReference>
<dbReference type="InterPro" id="IPR026315">
    <property type="entry name" value="Oaf"/>
</dbReference>
<feature type="domain" description="Out at first protein BRICHOS-like" evidence="4">
    <location>
        <begin position="35"/>
        <end position="184"/>
    </location>
</feature>
<evidence type="ECO:0000259" key="4">
    <source>
        <dbReference type="Pfam" id="PF14941"/>
    </source>
</evidence>
<dbReference type="InterPro" id="IPR053897">
    <property type="entry name" value="Oaf_C"/>
</dbReference>
<dbReference type="FunCoup" id="A0A3B1ITA8">
    <property type="interactions" value="101"/>
</dbReference>
<proteinExistence type="inferred from homology"/>
<dbReference type="Pfam" id="PF14941">
    <property type="entry name" value="OAF_N"/>
    <property type="match status" value="1"/>
</dbReference>
<dbReference type="GeneTree" id="ENSGT00390000012008"/>
<evidence type="ECO:0000313" key="7">
    <source>
        <dbReference type="Proteomes" id="UP000018467"/>
    </source>
</evidence>
<organism evidence="6 7">
    <name type="scientific">Astyanax mexicanus</name>
    <name type="common">Blind cave fish</name>
    <name type="synonym">Astyanax fasciatus mexicanus</name>
    <dbReference type="NCBI Taxonomy" id="7994"/>
    <lineage>
        <taxon>Eukaryota</taxon>
        <taxon>Metazoa</taxon>
        <taxon>Chordata</taxon>
        <taxon>Craniata</taxon>
        <taxon>Vertebrata</taxon>
        <taxon>Euteleostomi</taxon>
        <taxon>Actinopterygii</taxon>
        <taxon>Neopterygii</taxon>
        <taxon>Teleostei</taxon>
        <taxon>Ostariophysi</taxon>
        <taxon>Characiformes</taxon>
        <taxon>Characoidei</taxon>
        <taxon>Acestrorhamphidae</taxon>
        <taxon>Acestrorhamphinae</taxon>
        <taxon>Astyanax</taxon>
    </lineage>
</organism>
<dbReference type="Bgee" id="ENSAMXG00000033094">
    <property type="expression patterns" value="Expressed in embryo and 10 other cell types or tissues"/>
</dbReference>
<reference evidence="7" key="1">
    <citation type="submission" date="2013-03" db="EMBL/GenBank/DDBJ databases">
        <authorList>
            <person name="Jeffery W."/>
            <person name="Warren W."/>
            <person name="Wilson R.K."/>
        </authorList>
    </citation>
    <scope>NUCLEOTIDE SEQUENCE</scope>
    <source>
        <strain evidence="7">female</strain>
    </source>
</reference>
<evidence type="ECO:0000256" key="2">
    <source>
        <dbReference type="ARBA" id="ARBA00021639"/>
    </source>
</evidence>
<dbReference type="PANTHER" id="PTHR13423">
    <property type="entry name" value="OUT AT FIRST"/>
    <property type="match status" value="1"/>
</dbReference>
<dbReference type="InterPro" id="IPR053894">
    <property type="entry name" value="OAF_N"/>
</dbReference>
<keyword evidence="7" id="KW-1185">Reference proteome</keyword>
<dbReference type="PANTHER" id="PTHR13423:SF2">
    <property type="entry name" value="OUT AT FIRST PROTEIN HOMOLOG"/>
    <property type="match status" value="1"/>
</dbReference>
<comment type="similarity">
    <text evidence="1">Belongs to the OAF family.</text>
</comment>
<accession>A0A3B1ITA8</accession>
<dbReference type="AlphaFoldDB" id="A0A3B1ITA8"/>
<feature type="signal peptide" evidence="3">
    <location>
        <begin position="1"/>
        <end position="34"/>
    </location>
</feature>
<reference evidence="7" key="2">
    <citation type="journal article" date="2014" name="Nat. Commun.">
        <title>The cavefish genome reveals candidate genes for eye loss.</title>
        <authorList>
            <person name="McGaugh S.E."/>
            <person name="Gross J.B."/>
            <person name="Aken B."/>
            <person name="Blin M."/>
            <person name="Borowsky R."/>
            <person name="Chalopin D."/>
            <person name="Hinaux H."/>
            <person name="Jeffery W.R."/>
            <person name="Keene A."/>
            <person name="Ma L."/>
            <person name="Minx P."/>
            <person name="Murphy D."/>
            <person name="O'Quin K.E."/>
            <person name="Retaux S."/>
            <person name="Rohner N."/>
            <person name="Searle S.M."/>
            <person name="Stahl B.A."/>
            <person name="Tabin C."/>
            <person name="Volff J.N."/>
            <person name="Yoshizawa M."/>
            <person name="Warren W.C."/>
        </authorList>
    </citation>
    <scope>NUCLEOTIDE SEQUENCE [LARGE SCALE GENOMIC DNA]</scope>
    <source>
        <strain evidence="7">female</strain>
    </source>
</reference>
<evidence type="ECO:0000259" key="5">
    <source>
        <dbReference type="Pfam" id="PF22873"/>
    </source>
</evidence>
<evidence type="ECO:0000313" key="6">
    <source>
        <dbReference type="Ensembl" id="ENSAMXP00000033267.1"/>
    </source>
</evidence>
<sequence length="274" mass="31139">MNPRGLSAASPRAWLALAAALLLLLLLWVSGGSGSELRVLVRLSDGQITQEVLEADSERDIITLEFRQADGALITFLADFRRHVKVLRALVLGEPERGQTQYQSLCFITRLEHGEIIPSEAMVRLRQKNPHVVRTAEEKHGVERTTLNVAVNLTLSWHLSSHIRNVCRDARDFIYTREQDMKHWLEKGVGGSIFEVLSQKMEGPGLQSCSSTADPWQPCLCSYSLRLEWYPCMLKFCRGHGPSPYKCGIRSCSKGYRYDFYTPHKQLCMWDEDS</sequence>
<name>A0A3B1ITA8_ASTMX</name>
<dbReference type="Proteomes" id="UP000018467">
    <property type="component" value="Unassembled WGS sequence"/>
</dbReference>
<evidence type="ECO:0000256" key="3">
    <source>
        <dbReference type="SAM" id="SignalP"/>
    </source>
</evidence>
<reference evidence="6" key="3">
    <citation type="submission" date="2025-08" db="UniProtKB">
        <authorList>
            <consortium name="Ensembl"/>
        </authorList>
    </citation>
    <scope>IDENTIFICATION</scope>
</reference>